<dbReference type="PROSITE" id="PS50012">
    <property type="entry name" value="RCC1_3"/>
    <property type="match status" value="6"/>
</dbReference>
<evidence type="ECO:0000313" key="4">
    <source>
        <dbReference type="Proteomes" id="UP001177295"/>
    </source>
</evidence>
<dbReference type="EMBL" id="CP124550">
    <property type="protein sequence ID" value="WIO46294.1"/>
    <property type="molecule type" value="Genomic_DNA"/>
</dbReference>
<keyword evidence="2" id="KW-1133">Transmembrane helix</keyword>
<dbReference type="PANTHER" id="PTHR22870">
    <property type="entry name" value="REGULATOR OF CHROMOSOME CONDENSATION"/>
    <property type="match status" value="1"/>
</dbReference>
<dbReference type="Pfam" id="PF00415">
    <property type="entry name" value="RCC1"/>
    <property type="match status" value="3"/>
</dbReference>
<gene>
    <name evidence="3" type="ORF">SEML1_0690</name>
</gene>
<dbReference type="PANTHER" id="PTHR22870:SF408">
    <property type="entry name" value="OS09G0560450 PROTEIN"/>
    <property type="match status" value="1"/>
</dbReference>
<feature type="transmembrane region" description="Helical" evidence="2">
    <location>
        <begin position="12"/>
        <end position="35"/>
    </location>
</feature>
<reference evidence="3 4" key="1">
    <citation type="journal article" date="2023" name="Cell">
        <title>Genetic manipulation of Patescibacteria provides mechanistic insights into microbial dark matter and the epibiotic lifestyle.</title>
        <authorList>
            <person name="Wang Y."/>
            <person name="Gallagher L.A."/>
            <person name="Andrade P.A."/>
            <person name="Liu A."/>
            <person name="Humphreys I.R."/>
            <person name="Turkarslan S."/>
            <person name="Cutler K.J."/>
            <person name="Arrieta-Ortiz M.L."/>
            <person name="Li Y."/>
            <person name="Radey M.C."/>
            <person name="McLean J.S."/>
            <person name="Cong Q."/>
            <person name="Baker D."/>
            <person name="Baliga N.S."/>
            <person name="Peterson S.B."/>
            <person name="Mougous J.D."/>
        </authorList>
    </citation>
    <scope>NUCLEOTIDE SEQUENCE [LARGE SCALE GENOMIC DNA]</scope>
    <source>
        <strain evidence="3 4">ML1</strain>
    </source>
</reference>
<dbReference type="InterPro" id="IPR000408">
    <property type="entry name" value="Reg_chr_condens"/>
</dbReference>
<name>A0ABY8X067_9BACT</name>
<keyword evidence="4" id="KW-1185">Reference proteome</keyword>
<keyword evidence="2" id="KW-0812">Transmembrane</keyword>
<accession>A0ABY8X067</accession>
<organism evidence="3 4">
    <name type="scientific">Candidatus Southlakia epibionticum</name>
    <dbReference type="NCBI Taxonomy" id="3043284"/>
    <lineage>
        <taxon>Bacteria</taxon>
        <taxon>Candidatus Saccharimonadota</taxon>
        <taxon>Candidatus Saccharimonadia</taxon>
        <taxon>Candidatus Saccharimonadales</taxon>
        <taxon>Candidatus Saccharimonadaceae</taxon>
        <taxon>Candidatus Southlakia</taxon>
    </lineage>
</organism>
<evidence type="ECO:0000313" key="3">
    <source>
        <dbReference type="EMBL" id="WIO46294.1"/>
    </source>
</evidence>
<dbReference type="Proteomes" id="UP001177295">
    <property type="component" value="Chromosome"/>
</dbReference>
<keyword evidence="1" id="KW-0677">Repeat</keyword>
<protein>
    <submittedName>
        <fullName evidence="3">Uncharacterized protein</fullName>
    </submittedName>
</protein>
<evidence type="ECO:0000256" key="1">
    <source>
        <dbReference type="ARBA" id="ARBA00022737"/>
    </source>
</evidence>
<dbReference type="SUPFAM" id="SSF50985">
    <property type="entry name" value="RCC1/BLIP-II"/>
    <property type="match status" value="2"/>
</dbReference>
<dbReference type="InterPro" id="IPR009091">
    <property type="entry name" value="RCC1/BLIP-II"/>
</dbReference>
<sequence>MNNSTTKQTPGFSLALTMLLSVVILGVLFGVYRVITALYINAQESYYLKLAEEAGEAGTAYANACLDVNNRMQTWSSASGGVGPLVPSSDCKGTANVHPANKFVLRDGNLRTTFSVGNLDYRREGVAQISAVGTTYVVNSGGAVLKTYNTTVKKYISWVLDYQGEKSTSGTFRTCAIITGDVWCWGRNRFGQLGNGRSEGKLDKNGKFESASEGFDSDIPVKVRKDVGVLAGKQVKDIFTAQYHSCALAEGKVYCWGYNHRGQLGNGRSGPLEHSNVPVEVKGILAGKTVTAIGGTGDMSFAIAGGKIYGWGANFKGGLGVGPTTPDRYTVPTELGFNRGGYSLPTNYIATALSSSGSRSYTMCAIANGAAYCWGQGKTGQLGDPTQKIKSVTVPILVHGIPGTVVSVTQDGYPDVVADTAQHVHACALTSAGKVYCWGSNGHGQLGINSKSPAFSFVPREISRAKIPAGDTIKSIAAGVFHTCLLTSGKKVYCWGINSRGQIGNGTGGWGTPDILVPTPVTVGANGLPADRTVEAIGAGANRGCATLSDGRTFCWGQNDGGQIGDNTKIDRYTPVESLFLRPAKNRYIY</sequence>
<dbReference type="RefSeq" id="WP_376753829.1">
    <property type="nucleotide sequence ID" value="NZ_CP124550.1"/>
</dbReference>
<dbReference type="Gene3D" id="2.130.10.30">
    <property type="entry name" value="Regulator of chromosome condensation 1/beta-lactamase-inhibitor protein II"/>
    <property type="match status" value="2"/>
</dbReference>
<proteinExistence type="predicted"/>
<dbReference type="InterPro" id="IPR051210">
    <property type="entry name" value="Ub_ligase/GEF_domain"/>
</dbReference>
<dbReference type="PRINTS" id="PR00633">
    <property type="entry name" value="RCCNDNSATION"/>
</dbReference>
<evidence type="ECO:0000256" key="2">
    <source>
        <dbReference type="SAM" id="Phobius"/>
    </source>
</evidence>
<dbReference type="Pfam" id="PF13540">
    <property type="entry name" value="RCC1_2"/>
    <property type="match status" value="2"/>
</dbReference>
<keyword evidence="2" id="KW-0472">Membrane</keyword>